<evidence type="ECO:0000256" key="1">
    <source>
        <dbReference type="SAM" id="MobiDB-lite"/>
    </source>
</evidence>
<feature type="compositionally biased region" description="Basic and acidic residues" evidence="1">
    <location>
        <begin position="21"/>
        <end position="31"/>
    </location>
</feature>
<name>A0A318ZNP8_9EURO</name>
<feature type="compositionally biased region" description="Polar residues" evidence="1">
    <location>
        <begin position="62"/>
        <end position="74"/>
    </location>
</feature>
<evidence type="ECO:0000313" key="2">
    <source>
        <dbReference type="EMBL" id="PYH48275.1"/>
    </source>
</evidence>
<dbReference type="Proteomes" id="UP000248349">
    <property type="component" value="Unassembled WGS sequence"/>
</dbReference>
<dbReference type="STRING" id="1450539.A0A318ZNP8"/>
<dbReference type="GeneID" id="37075587"/>
<sequence length="155" mass="17244">MIIPQELPGTLEQGLPTSRSHTPEHMRREVNSSHGLLKPNKMPRTFSVNEQAFVPANEHLNPRSSARSPLNSTRIPRATSLPLETTFAEQKALNFSLESPNSIFEACSANHTLSPIWMSTPMCHRESEEDQGWDSESSLSSVYTALEGEPFELAV</sequence>
<proteinExistence type="predicted"/>
<evidence type="ECO:0000313" key="3">
    <source>
        <dbReference type="Proteomes" id="UP000248349"/>
    </source>
</evidence>
<keyword evidence="3" id="KW-1185">Reference proteome</keyword>
<reference evidence="2 3" key="1">
    <citation type="submission" date="2016-12" db="EMBL/GenBank/DDBJ databases">
        <title>The genomes of Aspergillus section Nigri reveals drivers in fungal speciation.</title>
        <authorList>
            <consortium name="DOE Joint Genome Institute"/>
            <person name="Vesth T.C."/>
            <person name="Nybo J."/>
            <person name="Theobald S."/>
            <person name="Brandl J."/>
            <person name="Frisvad J.C."/>
            <person name="Nielsen K.F."/>
            <person name="Lyhne E.K."/>
            <person name="Kogle M.E."/>
            <person name="Kuo A."/>
            <person name="Riley R."/>
            <person name="Clum A."/>
            <person name="Nolan M."/>
            <person name="Lipzen A."/>
            <person name="Salamov A."/>
            <person name="Henrissat B."/>
            <person name="Wiebenga A."/>
            <person name="De Vries R.P."/>
            <person name="Grigoriev I.V."/>
            <person name="Mortensen U.H."/>
            <person name="Andersen M.R."/>
            <person name="Baker S.E."/>
        </authorList>
    </citation>
    <scope>NUCLEOTIDE SEQUENCE [LARGE SCALE GENOMIC DNA]</scope>
    <source>
        <strain evidence="2 3">JOP 1030-1</strain>
    </source>
</reference>
<protein>
    <submittedName>
        <fullName evidence="2">Uncharacterized protein</fullName>
    </submittedName>
</protein>
<gene>
    <name evidence="2" type="ORF">BP01DRAFT_354123</name>
</gene>
<dbReference type="OrthoDB" id="194358at2759"/>
<accession>A0A318ZNP8</accession>
<organism evidence="2 3">
    <name type="scientific">Aspergillus saccharolyticus JOP 1030-1</name>
    <dbReference type="NCBI Taxonomy" id="1450539"/>
    <lineage>
        <taxon>Eukaryota</taxon>
        <taxon>Fungi</taxon>
        <taxon>Dikarya</taxon>
        <taxon>Ascomycota</taxon>
        <taxon>Pezizomycotina</taxon>
        <taxon>Eurotiomycetes</taxon>
        <taxon>Eurotiomycetidae</taxon>
        <taxon>Eurotiales</taxon>
        <taxon>Aspergillaceae</taxon>
        <taxon>Aspergillus</taxon>
        <taxon>Aspergillus subgen. Circumdati</taxon>
    </lineage>
</organism>
<dbReference type="EMBL" id="KZ821222">
    <property type="protein sequence ID" value="PYH48275.1"/>
    <property type="molecule type" value="Genomic_DNA"/>
</dbReference>
<dbReference type="RefSeq" id="XP_025434257.1">
    <property type="nucleotide sequence ID" value="XM_025574359.1"/>
</dbReference>
<feature type="region of interest" description="Disordered" evidence="1">
    <location>
        <begin position="55"/>
        <end position="77"/>
    </location>
</feature>
<dbReference type="AlphaFoldDB" id="A0A318ZNP8"/>
<feature type="region of interest" description="Disordered" evidence="1">
    <location>
        <begin position="1"/>
        <end position="40"/>
    </location>
</feature>